<gene>
    <name evidence="11" type="ORF">PACLA_8A010806</name>
</gene>
<evidence type="ECO:0000256" key="6">
    <source>
        <dbReference type="ARBA" id="ARBA00022832"/>
    </source>
</evidence>
<comment type="similarity">
    <text evidence="2">Belongs to the AB hydrolase superfamily. AB hydrolase 2 family.</text>
</comment>
<dbReference type="InterPro" id="IPR029058">
    <property type="entry name" value="AB_hydrolase_fold"/>
</dbReference>
<evidence type="ECO:0000256" key="3">
    <source>
        <dbReference type="ARBA" id="ARBA00012423"/>
    </source>
</evidence>
<dbReference type="PANTHER" id="PTHR10655">
    <property type="entry name" value="LYSOPHOSPHOLIPASE-RELATED"/>
    <property type="match status" value="1"/>
</dbReference>
<evidence type="ECO:0000256" key="10">
    <source>
        <dbReference type="ARBA" id="ARBA00048656"/>
    </source>
</evidence>
<dbReference type="InterPro" id="IPR050565">
    <property type="entry name" value="LYPA1-2/EST-like"/>
</dbReference>
<comment type="catalytic activity">
    <reaction evidence="10">
        <text>1-hexadecanoyl-sn-glycero-3-phosphocholine + H2O = sn-glycerol 3-phosphocholine + hexadecanoate + H(+)</text>
        <dbReference type="Rhea" id="RHEA:40435"/>
        <dbReference type="ChEBI" id="CHEBI:7896"/>
        <dbReference type="ChEBI" id="CHEBI:15377"/>
        <dbReference type="ChEBI" id="CHEBI:15378"/>
        <dbReference type="ChEBI" id="CHEBI:16870"/>
        <dbReference type="ChEBI" id="CHEBI:72998"/>
    </reaction>
    <physiologicalReaction direction="left-to-right" evidence="10">
        <dbReference type="Rhea" id="RHEA:40436"/>
    </physiologicalReaction>
</comment>
<dbReference type="InterPro" id="IPR003140">
    <property type="entry name" value="PLipase/COase/thioEstase"/>
</dbReference>
<evidence type="ECO:0000256" key="2">
    <source>
        <dbReference type="ARBA" id="ARBA00006499"/>
    </source>
</evidence>
<sequence>MLNFMSKMAANHIVKAKAKHTASVIFLHGLGDNGYGWSAGFEDIQEPHIKYIFPNAPAMPVTLNGGFMMPSWFDLYSLTPTGKEDEAGIKKAADKLKDLIKEEEKLVPSDRIVIGGFSQGGALSMYTALTWEKRLGGLLVLSSWLPLHKSFPQALKWHSGTPVLQCHGEADPMVPFTFGKMSAELMKSFSSTNHEFKTYPGLGHSSSEQEMLDIKEWIKKILPPKD</sequence>
<comment type="caution">
    <text evidence="11">The sequence shown here is derived from an EMBL/GenBank/DDBJ whole genome shotgun (WGS) entry which is preliminary data.</text>
</comment>
<keyword evidence="5" id="KW-0378">Hydrolase</keyword>
<evidence type="ECO:0000256" key="1">
    <source>
        <dbReference type="ARBA" id="ARBA00004496"/>
    </source>
</evidence>
<accession>A0A6S7FLB5</accession>
<dbReference type="Pfam" id="PF02230">
    <property type="entry name" value="Abhydrolase_2"/>
    <property type="match status" value="1"/>
</dbReference>
<dbReference type="OrthoDB" id="2418081at2759"/>
<dbReference type="SUPFAM" id="SSF53474">
    <property type="entry name" value="alpha/beta-Hydrolases"/>
    <property type="match status" value="1"/>
</dbReference>
<dbReference type="GO" id="GO:0005737">
    <property type="term" value="C:cytoplasm"/>
    <property type="evidence" value="ECO:0007669"/>
    <property type="project" value="UniProtKB-SubCell"/>
</dbReference>
<dbReference type="AlphaFoldDB" id="A0A6S7FLB5"/>
<evidence type="ECO:0000256" key="9">
    <source>
        <dbReference type="ARBA" id="ARBA00047337"/>
    </source>
</evidence>
<evidence type="ECO:0000313" key="11">
    <source>
        <dbReference type="EMBL" id="CAB3976716.1"/>
    </source>
</evidence>
<dbReference type="FunFam" id="3.40.50.1820:FF:000010">
    <property type="entry name" value="Acyl-protein thioesterase 2"/>
    <property type="match status" value="1"/>
</dbReference>
<dbReference type="GO" id="GO:0006631">
    <property type="term" value="P:fatty acid metabolic process"/>
    <property type="evidence" value="ECO:0007669"/>
    <property type="project" value="UniProtKB-KW"/>
</dbReference>
<dbReference type="GO" id="GO:0052689">
    <property type="term" value="F:carboxylic ester hydrolase activity"/>
    <property type="evidence" value="ECO:0007669"/>
    <property type="project" value="TreeGrafter"/>
</dbReference>
<keyword evidence="7" id="KW-0443">Lipid metabolism</keyword>
<evidence type="ECO:0000256" key="7">
    <source>
        <dbReference type="ARBA" id="ARBA00023098"/>
    </source>
</evidence>
<proteinExistence type="inferred from homology"/>
<evidence type="ECO:0000256" key="8">
    <source>
        <dbReference type="ARBA" id="ARBA00031195"/>
    </source>
</evidence>
<evidence type="ECO:0000256" key="5">
    <source>
        <dbReference type="ARBA" id="ARBA00022801"/>
    </source>
</evidence>
<organism evidence="11 12">
    <name type="scientific">Paramuricea clavata</name>
    <name type="common">Red gorgonian</name>
    <name type="synonym">Violescent sea-whip</name>
    <dbReference type="NCBI Taxonomy" id="317549"/>
    <lineage>
        <taxon>Eukaryota</taxon>
        <taxon>Metazoa</taxon>
        <taxon>Cnidaria</taxon>
        <taxon>Anthozoa</taxon>
        <taxon>Octocorallia</taxon>
        <taxon>Malacalcyonacea</taxon>
        <taxon>Plexauridae</taxon>
        <taxon>Paramuricea</taxon>
    </lineage>
</organism>
<dbReference type="PANTHER" id="PTHR10655:SF68">
    <property type="entry name" value="PALMITOYL-PROTEIN HYDROLASE"/>
    <property type="match status" value="1"/>
</dbReference>
<evidence type="ECO:0000256" key="4">
    <source>
        <dbReference type="ARBA" id="ARBA00022490"/>
    </source>
</evidence>
<comment type="subcellular location">
    <subcellularLocation>
        <location evidence="1">Cytoplasm</location>
    </subcellularLocation>
</comment>
<protein>
    <recommendedName>
        <fullName evidence="3">palmitoyl-protein hydrolase</fullName>
        <ecNumber evidence="3">3.1.2.22</ecNumber>
    </recommendedName>
    <alternativeName>
        <fullName evidence="8">Palmitoyl-protein hydrolase</fullName>
    </alternativeName>
</protein>
<keyword evidence="4" id="KW-0963">Cytoplasm</keyword>
<comment type="catalytic activity">
    <reaction evidence="9">
        <text>S-hexadecanoyl-L-cysteinyl-[protein] + H2O = L-cysteinyl-[protein] + hexadecanoate + H(+)</text>
        <dbReference type="Rhea" id="RHEA:19233"/>
        <dbReference type="Rhea" id="RHEA-COMP:10131"/>
        <dbReference type="Rhea" id="RHEA-COMP:11032"/>
        <dbReference type="ChEBI" id="CHEBI:7896"/>
        <dbReference type="ChEBI" id="CHEBI:15377"/>
        <dbReference type="ChEBI" id="CHEBI:15378"/>
        <dbReference type="ChEBI" id="CHEBI:29950"/>
        <dbReference type="ChEBI" id="CHEBI:74151"/>
        <dbReference type="EC" id="3.1.2.22"/>
    </reaction>
</comment>
<dbReference type="Gene3D" id="3.40.50.1820">
    <property type="entry name" value="alpha/beta hydrolase"/>
    <property type="match status" value="1"/>
</dbReference>
<dbReference type="EMBL" id="CACRXK020000009">
    <property type="protein sequence ID" value="CAB3976716.1"/>
    <property type="molecule type" value="Genomic_DNA"/>
</dbReference>
<dbReference type="Proteomes" id="UP001152795">
    <property type="component" value="Unassembled WGS sequence"/>
</dbReference>
<keyword evidence="12" id="KW-1185">Reference proteome</keyword>
<keyword evidence="6" id="KW-0276">Fatty acid metabolism</keyword>
<reference evidence="11" key="1">
    <citation type="submission" date="2020-04" db="EMBL/GenBank/DDBJ databases">
        <authorList>
            <person name="Alioto T."/>
            <person name="Alioto T."/>
            <person name="Gomez Garrido J."/>
        </authorList>
    </citation>
    <scope>NUCLEOTIDE SEQUENCE</scope>
    <source>
        <strain evidence="11">A484AB</strain>
    </source>
</reference>
<evidence type="ECO:0000313" key="12">
    <source>
        <dbReference type="Proteomes" id="UP001152795"/>
    </source>
</evidence>
<dbReference type="GO" id="GO:0008474">
    <property type="term" value="F:palmitoyl-(protein) hydrolase activity"/>
    <property type="evidence" value="ECO:0007669"/>
    <property type="project" value="UniProtKB-EC"/>
</dbReference>
<name>A0A6S7FLB5_PARCT</name>
<dbReference type="EC" id="3.1.2.22" evidence="3"/>